<dbReference type="InterPro" id="IPR011263">
    <property type="entry name" value="DNA-dir_RNA_pol_RpoA/D/Rpb3"/>
</dbReference>
<keyword evidence="2 7" id="KW-0240">DNA-directed RNA polymerase</keyword>
<gene>
    <name evidence="7 13" type="primary">rpoA</name>
</gene>
<keyword evidence="4 7" id="KW-0548">Nucleotidyltransferase</keyword>
<keyword evidence="13" id="KW-0150">Chloroplast</keyword>
<feature type="region of interest" description="Alpha N-terminal domain (alpha-NTD)" evidence="7">
    <location>
        <begin position="1"/>
        <end position="236"/>
    </location>
</feature>
<dbReference type="GO" id="GO:0006351">
    <property type="term" value="P:DNA-templated transcription"/>
    <property type="evidence" value="ECO:0007669"/>
    <property type="project" value="UniProtKB-UniRule"/>
</dbReference>
<sequence>MFQIQCLNSKVENPTNILGKFCIEPLKQGQGVTIGNALRRVLLSDLPGLSIVGVHINNVSHEFSTIPGLKEDIIEVLLNLKQIILKGDLIEPINARLLFQGPGVITAQNLELPDEITLVEPCQYIGSLTGRTSLEMEVLIEPGYGYLTSEQFINRLPQGFLAVDAVFMPVRKVNFFVETSRNSSFSVTESLILEIATDGSIEPIEAISNAALILENIFASLKIKQTNSLQLPSLVEEAKPQNEYENVMLADLLLSVRAYNALKRANVHNLSELLKYSKEDLLEFKNFGQKSADEVCESLQKNFGIVLAKTKN</sequence>
<dbReference type="EMBL" id="MT471330">
    <property type="protein sequence ID" value="QRN73410.1"/>
    <property type="molecule type" value="Genomic_DNA"/>
</dbReference>
<dbReference type="GO" id="GO:0003677">
    <property type="term" value="F:DNA binding"/>
    <property type="evidence" value="ECO:0007669"/>
    <property type="project" value="UniProtKB-UniRule"/>
</dbReference>
<name>A0A891ZNA6_9EUKA</name>
<evidence type="ECO:0000256" key="7">
    <source>
        <dbReference type="HAMAP-Rule" id="MF_00059"/>
    </source>
</evidence>
<comment type="catalytic activity">
    <reaction evidence="6 7">
        <text>RNA(n) + a ribonucleoside 5'-triphosphate = RNA(n+1) + diphosphate</text>
        <dbReference type="Rhea" id="RHEA:21248"/>
        <dbReference type="Rhea" id="RHEA-COMP:14527"/>
        <dbReference type="Rhea" id="RHEA-COMP:17342"/>
        <dbReference type="ChEBI" id="CHEBI:33019"/>
        <dbReference type="ChEBI" id="CHEBI:61557"/>
        <dbReference type="ChEBI" id="CHEBI:140395"/>
        <dbReference type="EC" id="2.7.7.6"/>
    </reaction>
</comment>
<comment type="domain">
    <text evidence="7">The N-terminal domain is essential for RNAP assembly and basal transcription, whereas the C-terminal domain is involved in interaction with transcriptional regulators and with upstream promoter elements.</text>
</comment>
<feature type="region of interest" description="Alpha C-terminal domain (alpha-CTD)" evidence="7">
    <location>
        <begin position="241"/>
        <end position="312"/>
    </location>
</feature>
<dbReference type="Gene3D" id="3.30.1360.10">
    <property type="entry name" value="RNA polymerase, RBP11-like subunit"/>
    <property type="match status" value="1"/>
</dbReference>
<dbReference type="InterPro" id="IPR011262">
    <property type="entry name" value="DNA-dir_RNA_pol_insert"/>
</dbReference>
<evidence type="ECO:0000313" key="9">
    <source>
        <dbReference type="EMBL" id="QRN72654.1"/>
    </source>
</evidence>
<proteinExistence type="inferred from homology"/>
<evidence type="ECO:0000313" key="11">
    <source>
        <dbReference type="EMBL" id="QRN72870.1"/>
    </source>
</evidence>
<dbReference type="GO" id="GO:0046983">
    <property type="term" value="F:protein dimerization activity"/>
    <property type="evidence" value="ECO:0007669"/>
    <property type="project" value="InterPro"/>
</dbReference>
<dbReference type="AlphaFoldDB" id="A0A891ZNA6"/>
<dbReference type="EMBL" id="MT471328">
    <property type="protein sequence ID" value="QRN73194.1"/>
    <property type="molecule type" value="Genomic_DNA"/>
</dbReference>
<keyword evidence="13" id="KW-0934">Plastid</keyword>
<evidence type="ECO:0000256" key="4">
    <source>
        <dbReference type="ARBA" id="ARBA00022695"/>
    </source>
</evidence>
<dbReference type="InterPro" id="IPR011260">
    <property type="entry name" value="RNAP_asu_C"/>
</dbReference>
<dbReference type="Pfam" id="PF01193">
    <property type="entry name" value="RNA_pol_L"/>
    <property type="match status" value="1"/>
</dbReference>
<dbReference type="InterPro" id="IPR036603">
    <property type="entry name" value="RBP11-like"/>
</dbReference>
<dbReference type="EMBL" id="MT471323">
    <property type="protein sequence ID" value="QRN72654.1"/>
    <property type="molecule type" value="Genomic_DNA"/>
</dbReference>
<dbReference type="SMART" id="SM00662">
    <property type="entry name" value="RPOLD"/>
    <property type="match status" value="1"/>
</dbReference>
<dbReference type="SUPFAM" id="SSF56553">
    <property type="entry name" value="Insert subdomain of RNA polymerase alpha subunit"/>
    <property type="match status" value="1"/>
</dbReference>
<dbReference type="EMBL" id="MT471325">
    <property type="protein sequence ID" value="QRN72870.1"/>
    <property type="molecule type" value="Genomic_DNA"/>
</dbReference>
<comment type="subunit">
    <text evidence="7">In plastids the minimal PEP RNA polymerase catalytic core is composed of four subunits: alpha, beta, beta', and beta''. When a (nuclear-encoded) sigma factor is associated with the core the holoenzyme is formed, which can initiate transcription.</text>
</comment>
<dbReference type="InterPro" id="IPR036643">
    <property type="entry name" value="RNApol_insert_sf"/>
</dbReference>
<keyword evidence="5 7" id="KW-0804">Transcription</keyword>
<dbReference type="EC" id="2.7.7.6" evidence="7"/>
<dbReference type="Gene3D" id="2.170.120.12">
    <property type="entry name" value="DNA-directed RNA polymerase, insert domain"/>
    <property type="match status" value="1"/>
</dbReference>
<evidence type="ECO:0000313" key="13">
    <source>
        <dbReference type="EMBL" id="QRN73086.1"/>
    </source>
</evidence>
<feature type="domain" description="DNA-directed RNA polymerase RpoA/D/Rpb3-type" evidence="8">
    <location>
        <begin position="18"/>
        <end position="224"/>
    </location>
</feature>
<dbReference type="EMBL" id="MT471326">
    <property type="protein sequence ID" value="QRN72978.1"/>
    <property type="molecule type" value="Genomic_DNA"/>
</dbReference>
<evidence type="ECO:0000256" key="1">
    <source>
        <dbReference type="ARBA" id="ARBA00007123"/>
    </source>
</evidence>
<evidence type="ECO:0000256" key="5">
    <source>
        <dbReference type="ARBA" id="ARBA00023163"/>
    </source>
</evidence>
<evidence type="ECO:0000313" key="15">
    <source>
        <dbReference type="EMBL" id="QRN73302.1"/>
    </source>
</evidence>
<reference evidence="14" key="2">
    <citation type="journal article" name="Harmful Algae">
        <title>Development of a high-resolution molecular marker for tracking Phaeocystis globosa genetic diversity through comparative analysis of chloroplast genomes.</title>
        <authorList>
            <person name="Song H."/>
            <person name="Liu F."/>
            <person name="Li Z."/>
            <person name="Xu Q."/>
            <person name="Chen Y."/>
            <person name="Yu Z."/>
            <person name="Chen N."/>
        </authorList>
    </citation>
    <scope>NUCLEOTIDE SEQUENCE</scope>
    <source>
        <strain evidence="14">CNS00067</strain>
    </source>
</reference>
<dbReference type="InterPro" id="IPR011773">
    <property type="entry name" value="DNA-dir_RpoA"/>
</dbReference>
<accession>A0A891ZNA6</accession>
<evidence type="ECO:0000256" key="3">
    <source>
        <dbReference type="ARBA" id="ARBA00022679"/>
    </source>
</evidence>
<evidence type="ECO:0000313" key="16">
    <source>
        <dbReference type="EMBL" id="QRN73410.1"/>
    </source>
</evidence>
<geneLocation type="chloroplast" evidence="13"/>
<evidence type="ECO:0000313" key="14">
    <source>
        <dbReference type="EMBL" id="QRN73194.1"/>
    </source>
</evidence>
<evidence type="ECO:0000313" key="12">
    <source>
        <dbReference type="EMBL" id="QRN72978.1"/>
    </source>
</evidence>
<protein>
    <recommendedName>
        <fullName evidence="7">DNA-directed RNA polymerase subunit alpha</fullName>
        <shortName evidence="7">PEP</shortName>
        <ecNumber evidence="7">2.7.7.6</ecNumber>
    </recommendedName>
    <alternativeName>
        <fullName evidence="7">Plastid-encoded RNA polymerase subunit alpha</fullName>
        <shortName evidence="7">RNA polymerase subunit alpha</shortName>
    </alternativeName>
</protein>
<dbReference type="NCBIfam" id="TIGR02027">
    <property type="entry name" value="rpoA"/>
    <property type="match status" value="1"/>
</dbReference>
<dbReference type="SUPFAM" id="SSF47789">
    <property type="entry name" value="C-terminal domain of RNA polymerase alpha subunit"/>
    <property type="match status" value="1"/>
</dbReference>
<dbReference type="CDD" id="cd06928">
    <property type="entry name" value="RNAP_alpha_NTD"/>
    <property type="match status" value="1"/>
</dbReference>
<evidence type="ECO:0000256" key="2">
    <source>
        <dbReference type="ARBA" id="ARBA00022478"/>
    </source>
</evidence>
<dbReference type="GO" id="GO:0003899">
    <property type="term" value="F:DNA-directed RNA polymerase activity"/>
    <property type="evidence" value="ECO:0007669"/>
    <property type="project" value="UniProtKB-UniRule"/>
</dbReference>
<dbReference type="HAMAP" id="MF_00059">
    <property type="entry name" value="RNApol_bact_RpoA"/>
    <property type="match status" value="1"/>
</dbReference>
<dbReference type="Pfam" id="PF03118">
    <property type="entry name" value="RNA_pol_A_CTD"/>
    <property type="match status" value="1"/>
</dbReference>
<organism evidence="13">
    <name type="scientific">Phaeocystis globosa</name>
    <dbReference type="NCBI Taxonomy" id="33658"/>
    <lineage>
        <taxon>Eukaryota</taxon>
        <taxon>Haptista</taxon>
        <taxon>Haptophyta</taxon>
        <taxon>Prymnesiophyceae</taxon>
        <taxon>Phaeocystales</taxon>
        <taxon>Phaeocystaceae</taxon>
        <taxon>Phaeocystis</taxon>
    </lineage>
</organism>
<dbReference type="NCBIfam" id="NF003519">
    <property type="entry name" value="PRK05182.2-5"/>
    <property type="match status" value="1"/>
</dbReference>
<dbReference type="Pfam" id="PF01000">
    <property type="entry name" value="RNA_pol_A_bac"/>
    <property type="match status" value="1"/>
</dbReference>
<comment type="similarity">
    <text evidence="1 7">Belongs to the RNA polymerase alpha chain family.</text>
</comment>
<evidence type="ECO:0000313" key="10">
    <source>
        <dbReference type="EMBL" id="QRN72762.1"/>
    </source>
</evidence>
<keyword evidence="3 7" id="KW-0808">Transferase</keyword>
<dbReference type="EMBL" id="MT471329">
    <property type="protein sequence ID" value="QRN73302.1"/>
    <property type="molecule type" value="Genomic_DNA"/>
</dbReference>
<comment type="subcellular location">
    <subcellularLocation>
        <location evidence="7">Plastid</location>
        <location evidence="7">Chloroplast</location>
    </subcellularLocation>
</comment>
<comment type="function">
    <text evidence="7">DNA-dependent RNA polymerase catalyzes the transcription of DNA into RNA using the four ribonucleoside triphosphates as substrates.</text>
</comment>
<reference evidence="13" key="1">
    <citation type="submission" date="2020-05" db="EMBL/GenBank/DDBJ databases">
        <authorList>
            <person name="Song H."/>
            <person name="Chen N."/>
        </authorList>
    </citation>
    <scope>NUCLEOTIDE SEQUENCE</scope>
    <source>
        <strain evidence="9">CNS00062</strain>
        <strain evidence="10">CNS00063</strain>
        <strain evidence="11">CNS00064</strain>
        <strain evidence="12">CNS00065</strain>
        <strain evidence="13">CNS00066</strain>
        <strain evidence="15">CNS00075</strain>
        <strain evidence="16">CNS00076</strain>
    </source>
</reference>
<dbReference type="EMBL" id="MT471327">
    <property type="protein sequence ID" value="QRN73086.1"/>
    <property type="molecule type" value="Genomic_DNA"/>
</dbReference>
<dbReference type="GO" id="GO:0009507">
    <property type="term" value="C:chloroplast"/>
    <property type="evidence" value="ECO:0007669"/>
    <property type="project" value="UniProtKB-SubCell"/>
</dbReference>
<dbReference type="SUPFAM" id="SSF55257">
    <property type="entry name" value="RBP11-like subunits of RNA polymerase"/>
    <property type="match status" value="1"/>
</dbReference>
<dbReference type="EMBL" id="MT471324">
    <property type="protein sequence ID" value="QRN72762.1"/>
    <property type="molecule type" value="Genomic_DNA"/>
</dbReference>
<dbReference type="Gene3D" id="1.10.150.20">
    <property type="entry name" value="5' to 3' exonuclease, C-terminal subdomain"/>
    <property type="match status" value="1"/>
</dbReference>
<dbReference type="GO" id="GO:0000428">
    <property type="term" value="C:DNA-directed RNA polymerase complex"/>
    <property type="evidence" value="ECO:0007669"/>
    <property type="project" value="UniProtKB-KW"/>
</dbReference>
<evidence type="ECO:0000256" key="6">
    <source>
        <dbReference type="ARBA" id="ARBA00048552"/>
    </source>
</evidence>
<evidence type="ECO:0000259" key="8">
    <source>
        <dbReference type="SMART" id="SM00662"/>
    </source>
</evidence>